<keyword evidence="4" id="KW-1185">Reference proteome</keyword>
<name>A0ABW1TJ58_9LACO</name>
<dbReference type="SUPFAM" id="SSF52218">
    <property type="entry name" value="Flavoproteins"/>
    <property type="match status" value="1"/>
</dbReference>
<dbReference type="PROSITE" id="PS50902">
    <property type="entry name" value="FLAVODOXIN_LIKE"/>
    <property type="match status" value="1"/>
</dbReference>
<dbReference type="Pfam" id="PF12682">
    <property type="entry name" value="Flavodoxin_4"/>
    <property type="match status" value="1"/>
</dbReference>
<feature type="region of interest" description="Disordered" evidence="1">
    <location>
        <begin position="1"/>
        <end position="22"/>
    </location>
</feature>
<gene>
    <name evidence="3" type="ORF">ACFP1C_07985</name>
</gene>
<evidence type="ECO:0000256" key="1">
    <source>
        <dbReference type="SAM" id="MobiDB-lite"/>
    </source>
</evidence>
<sequence>MRGRLPKGRGARSDGADTNAQVVPVRQLTPTAKTVIIYFSRSGNTESQAQLAADYLHADRYELVVAQPYPADYQASVARATREREDQNWPELVIGDLPDIRQYDLILLGHPIWAMTPANPMHQFLKQFGNQLAGKRLASFSTNAGYGAGDTQQVLARLTPATTTILPNYSVHDVNLEQTTSDFKRWLAQTKES</sequence>
<protein>
    <submittedName>
        <fullName evidence="3">Flavodoxin family protein</fullName>
    </submittedName>
</protein>
<proteinExistence type="predicted"/>
<dbReference type="InterPro" id="IPR008254">
    <property type="entry name" value="Flavodoxin/NO_synth"/>
</dbReference>
<evidence type="ECO:0000313" key="4">
    <source>
        <dbReference type="Proteomes" id="UP001596283"/>
    </source>
</evidence>
<dbReference type="PANTHER" id="PTHR39201">
    <property type="entry name" value="EXPORTED PROTEIN-RELATED"/>
    <property type="match status" value="1"/>
</dbReference>
<comment type="caution">
    <text evidence="3">The sequence shown here is derived from an EMBL/GenBank/DDBJ whole genome shotgun (WGS) entry which is preliminary data.</text>
</comment>
<dbReference type="PANTHER" id="PTHR39201:SF1">
    <property type="entry name" value="FLAVODOXIN-LIKE DOMAIN-CONTAINING PROTEIN"/>
    <property type="match status" value="1"/>
</dbReference>
<accession>A0ABW1TJ58</accession>
<feature type="compositionally biased region" description="Basic residues" evidence="1">
    <location>
        <begin position="1"/>
        <end position="10"/>
    </location>
</feature>
<dbReference type="Gene3D" id="3.40.50.360">
    <property type="match status" value="1"/>
</dbReference>
<feature type="domain" description="Flavodoxin-like" evidence="2">
    <location>
        <begin position="34"/>
        <end position="191"/>
    </location>
</feature>
<evidence type="ECO:0000259" key="2">
    <source>
        <dbReference type="PROSITE" id="PS50902"/>
    </source>
</evidence>
<dbReference type="Proteomes" id="UP001596283">
    <property type="component" value="Unassembled WGS sequence"/>
</dbReference>
<dbReference type="InterPro" id="IPR029039">
    <property type="entry name" value="Flavoprotein-like_sf"/>
</dbReference>
<reference evidence="4" key="1">
    <citation type="journal article" date="2019" name="Int. J. Syst. Evol. Microbiol.">
        <title>The Global Catalogue of Microorganisms (GCM) 10K type strain sequencing project: providing services to taxonomists for standard genome sequencing and annotation.</title>
        <authorList>
            <consortium name="The Broad Institute Genomics Platform"/>
            <consortium name="The Broad Institute Genome Sequencing Center for Infectious Disease"/>
            <person name="Wu L."/>
            <person name="Ma J."/>
        </authorList>
    </citation>
    <scope>NUCLEOTIDE SEQUENCE [LARGE SCALE GENOMIC DNA]</scope>
    <source>
        <strain evidence="4">CCM 8908</strain>
    </source>
</reference>
<organism evidence="3 4">
    <name type="scientific">Levilactobacillus fujinensis</name>
    <dbReference type="NCBI Taxonomy" id="2486024"/>
    <lineage>
        <taxon>Bacteria</taxon>
        <taxon>Bacillati</taxon>
        <taxon>Bacillota</taxon>
        <taxon>Bacilli</taxon>
        <taxon>Lactobacillales</taxon>
        <taxon>Lactobacillaceae</taxon>
        <taxon>Levilactobacillus</taxon>
    </lineage>
</organism>
<evidence type="ECO:0000313" key="3">
    <source>
        <dbReference type="EMBL" id="MFC6260873.1"/>
    </source>
</evidence>
<dbReference type="EMBL" id="JBHSSI010000047">
    <property type="protein sequence ID" value="MFC6260873.1"/>
    <property type="molecule type" value="Genomic_DNA"/>
</dbReference>
<dbReference type="RefSeq" id="WP_125687310.1">
    <property type="nucleotide sequence ID" value="NZ_JBHSSI010000047.1"/>
</dbReference>